<dbReference type="GO" id="GO:1990961">
    <property type="term" value="P:xenobiotic detoxification by transmembrane export across the plasma membrane"/>
    <property type="evidence" value="ECO:0007669"/>
    <property type="project" value="InterPro"/>
</dbReference>
<feature type="transmembrane region" description="Helical" evidence="8">
    <location>
        <begin position="373"/>
        <end position="394"/>
    </location>
</feature>
<feature type="transmembrane region" description="Helical" evidence="8">
    <location>
        <begin position="12"/>
        <end position="33"/>
    </location>
</feature>
<proteinExistence type="inferred from homology"/>
<keyword evidence="8" id="KW-0997">Cell inner membrane</keyword>
<reference evidence="10" key="2">
    <citation type="submission" date="2020-09" db="EMBL/GenBank/DDBJ databases">
        <authorList>
            <person name="Sun Q."/>
            <person name="Kim S."/>
        </authorList>
    </citation>
    <scope>NUCLEOTIDE SEQUENCE</scope>
    <source>
        <strain evidence="10">KCTC 42651</strain>
    </source>
</reference>
<dbReference type="NCBIfam" id="TIGR00710">
    <property type="entry name" value="efflux_Bcr_CflA"/>
    <property type="match status" value="1"/>
</dbReference>
<evidence type="ECO:0000256" key="6">
    <source>
        <dbReference type="ARBA" id="ARBA00022989"/>
    </source>
</evidence>
<keyword evidence="4" id="KW-1003">Cell membrane</keyword>
<dbReference type="CDD" id="cd17320">
    <property type="entry name" value="MFS_MdfA_MDR_like"/>
    <property type="match status" value="1"/>
</dbReference>
<dbReference type="Pfam" id="PF07690">
    <property type="entry name" value="MFS_1"/>
    <property type="match status" value="1"/>
</dbReference>
<evidence type="ECO:0000256" key="7">
    <source>
        <dbReference type="ARBA" id="ARBA00023136"/>
    </source>
</evidence>
<evidence type="ECO:0000256" key="1">
    <source>
        <dbReference type="ARBA" id="ARBA00004651"/>
    </source>
</evidence>
<dbReference type="GO" id="GO:0042910">
    <property type="term" value="F:xenobiotic transmembrane transporter activity"/>
    <property type="evidence" value="ECO:0007669"/>
    <property type="project" value="InterPro"/>
</dbReference>
<feature type="transmembrane region" description="Helical" evidence="8">
    <location>
        <begin position="138"/>
        <end position="162"/>
    </location>
</feature>
<dbReference type="RefSeq" id="WP_189993838.1">
    <property type="nucleotide sequence ID" value="NZ_BMZS01000011.1"/>
</dbReference>
<evidence type="ECO:0000256" key="4">
    <source>
        <dbReference type="ARBA" id="ARBA00022475"/>
    </source>
</evidence>
<comment type="similarity">
    <text evidence="2 8">Belongs to the major facilitator superfamily. Bcr/CmlA family.</text>
</comment>
<dbReference type="InterPro" id="IPR011701">
    <property type="entry name" value="MFS"/>
</dbReference>
<evidence type="ECO:0000313" key="10">
    <source>
        <dbReference type="EMBL" id="GHD59786.1"/>
    </source>
</evidence>
<protein>
    <recommendedName>
        <fullName evidence="8">Bcr/CflA family efflux transporter</fullName>
    </recommendedName>
</protein>
<accession>A0A918XWW3</accession>
<dbReference type="GO" id="GO:0015385">
    <property type="term" value="F:sodium:proton antiporter activity"/>
    <property type="evidence" value="ECO:0007669"/>
    <property type="project" value="TreeGrafter"/>
</dbReference>
<keyword evidence="3 8" id="KW-0813">Transport</keyword>
<keyword evidence="11" id="KW-1185">Reference proteome</keyword>
<feature type="transmembrane region" description="Helical" evidence="8">
    <location>
        <begin position="168"/>
        <end position="188"/>
    </location>
</feature>
<organism evidence="10 11">
    <name type="scientific">Thalassobaculum fulvum</name>
    <dbReference type="NCBI Taxonomy" id="1633335"/>
    <lineage>
        <taxon>Bacteria</taxon>
        <taxon>Pseudomonadati</taxon>
        <taxon>Pseudomonadota</taxon>
        <taxon>Alphaproteobacteria</taxon>
        <taxon>Rhodospirillales</taxon>
        <taxon>Thalassobaculaceae</taxon>
        <taxon>Thalassobaculum</taxon>
    </lineage>
</organism>
<dbReference type="InterPro" id="IPR004812">
    <property type="entry name" value="Efflux_drug-R_Bcr/CmlA"/>
</dbReference>
<evidence type="ECO:0000256" key="5">
    <source>
        <dbReference type="ARBA" id="ARBA00022692"/>
    </source>
</evidence>
<comment type="caution">
    <text evidence="10">The sequence shown here is derived from an EMBL/GenBank/DDBJ whole genome shotgun (WGS) entry which is preliminary data.</text>
</comment>
<dbReference type="PROSITE" id="PS50850">
    <property type="entry name" value="MFS"/>
    <property type="match status" value="1"/>
</dbReference>
<reference evidence="10" key="1">
    <citation type="journal article" date="2014" name="Int. J. Syst. Evol. Microbiol.">
        <title>Complete genome sequence of Corynebacterium casei LMG S-19264T (=DSM 44701T), isolated from a smear-ripened cheese.</title>
        <authorList>
            <consortium name="US DOE Joint Genome Institute (JGI-PGF)"/>
            <person name="Walter F."/>
            <person name="Albersmeier A."/>
            <person name="Kalinowski J."/>
            <person name="Ruckert C."/>
        </authorList>
    </citation>
    <scope>NUCLEOTIDE SEQUENCE</scope>
    <source>
        <strain evidence="10">KCTC 42651</strain>
    </source>
</reference>
<keyword evidence="6 8" id="KW-1133">Transmembrane helix</keyword>
<feature type="transmembrane region" description="Helical" evidence="8">
    <location>
        <begin position="53"/>
        <end position="71"/>
    </location>
</feature>
<comment type="subcellular location">
    <subcellularLocation>
        <location evidence="8">Cell inner membrane</location>
        <topology evidence="8">Multi-pass membrane protein</topology>
    </subcellularLocation>
    <subcellularLocation>
        <location evidence="1">Cell membrane</location>
        <topology evidence="1">Multi-pass membrane protein</topology>
    </subcellularLocation>
</comment>
<sequence length="402" mass="40383">MTTPASPTAPGRSLIVLLGSLVMVGPLAVDMYLPSLPDIAASLAAPAAEVQQTITVFLLGFALGMLVYGPISDRFGRRPVIAAGLALFLLASILCAAADGIGTLTVGRLLQAIGGGAASALARAVAKDLFSTEGAARALSLMAMVMAVAPLAAPTIGGQILLVADWRTIFHVLAAFGAAGLLATLTLLPESLPPSARAGIRLLGAFGAYGRLLADRHALADLASGAFTSAAMFAYITGTPFVYIEYFGVPPQWYGALFGANVAALLIASGLNARYVGQAGLRRITRLSIVLAAIGGTALLAAGATGFGGLWGVAVPLLLVVGVQTPVAANCTARLMGRFPASAGAASALFGAVRFGLGAGASALVGLLHDGTPLAMCAVVAACCVLAFVARFGLDRLNRAAD</sequence>
<feature type="transmembrane region" description="Helical" evidence="8">
    <location>
        <begin position="256"/>
        <end position="275"/>
    </location>
</feature>
<dbReference type="PANTHER" id="PTHR23502:SF132">
    <property type="entry name" value="POLYAMINE TRANSPORTER 2-RELATED"/>
    <property type="match status" value="1"/>
</dbReference>
<feature type="transmembrane region" description="Helical" evidence="8">
    <location>
        <begin position="80"/>
        <end position="102"/>
    </location>
</feature>
<dbReference type="GO" id="GO:0005886">
    <property type="term" value="C:plasma membrane"/>
    <property type="evidence" value="ECO:0007669"/>
    <property type="project" value="UniProtKB-SubCell"/>
</dbReference>
<evidence type="ECO:0000313" key="11">
    <source>
        <dbReference type="Proteomes" id="UP000630353"/>
    </source>
</evidence>
<keyword evidence="7 8" id="KW-0472">Membrane</keyword>
<keyword evidence="5 8" id="KW-0812">Transmembrane</keyword>
<dbReference type="Proteomes" id="UP000630353">
    <property type="component" value="Unassembled WGS sequence"/>
</dbReference>
<feature type="transmembrane region" description="Helical" evidence="8">
    <location>
        <begin position="218"/>
        <end position="236"/>
    </location>
</feature>
<name>A0A918XWW3_9PROT</name>
<evidence type="ECO:0000256" key="8">
    <source>
        <dbReference type="RuleBase" id="RU365088"/>
    </source>
</evidence>
<dbReference type="InterPro" id="IPR036259">
    <property type="entry name" value="MFS_trans_sf"/>
</dbReference>
<evidence type="ECO:0000256" key="3">
    <source>
        <dbReference type="ARBA" id="ARBA00022448"/>
    </source>
</evidence>
<feature type="domain" description="Major facilitator superfamily (MFS) profile" evidence="9">
    <location>
        <begin position="14"/>
        <end position="399"/>
    </location>
</feature>
<dbReference type="NCBIfam" id="NF008314">
    <property type="entry name" value="PRK11102.1"/>
    <property type="match status" value="1"/>
</dbReference>
<feature type="transmembrane region" description="Helical" evidence="8">
    <location>
        <begin position="313"/>
        <end position="333"/>
    </location>
</feature>
<dbReference type="Gene3D" id="1.20.1720.10">
    <property type="entry name" value="Multidrug resistance protein D"/>
    <property type="match status" value="1"/>
</dbReference>
<gene>
    <name evidence="10" type="ORF">GCM10017083_44790</name>
</gene>
<dbReference type="FunFam" id="1.20.1720.10:FF:000005">
    <property type="entry name" value="Bcr/CflA family efflux transporter"/>
    <property type="match status" value="1"/>
</dbReference>
<evidence type="ECO:0000259" key="9">
    <source>
        <dbReference type="PROSITE" id="PS50850"/>
    </source>
</evidence>
<comment type="caution">
    <text evidence="8">Lacks conserved residue(s) required for the propagation of feature annotation.</text>
</comment>
<feature type="transmembrane region" description="Helical" evidence="8">
    <location>
        <begin position="345"/>
        <end position="367"/>
    </location>
</feature>
<dbReference type="PANTHER" id="PTHR23502">
    <property type="entry name" value="MAJOR FACILITATOR SUPERFAMILY"/>
    <property type="match status" value="1"/>
</dbReference>
<dbReference type="InterPro" id="IPR020846">
    <property type="entry name" value="MFS_dom"/>
</dbReference>
<dbReference type="EMBL" id="BMZS01000011">
    <property type="protein sequence ID" value="GHD59786.1"/>
    <property type="molecule type" value="Genomic_DNA"/>
</dbReference>
<feature type="transmembrane region" description="Helical" evidence="8">
    <location>
        <begin position="287"/>
        <end position="307"/>
    </location>
</feature>
<dbReference type="SUPFAM" id="SSF103473">
    <property type="entry name" value="MFS general substrate transporter"/>
    <property type="match status" value="1"/>
</dbReference>
<dbReference type="AlphaFoldDB" id="A0A918XWW3"/>
<evidence type="ECO:0000256" key="2">
    <source>
        <dbReference type="ARBA" id="ARBA00006236"/>
    </source>
</evidence>